<dbReference type="Proteomes" id="UP001232019">
    <property type="component" value="Chromosome"/>
</dbReference>
<dbReference type="KEGG" id="marp:QYS47_11705"/>
<proteinExistence type="predicted"/>
<protein>
    <submittedName>
        <fullName evidence="1">Uncharacterized protein</fullName>
    </submittedName>
</protein>
<dbReference type="RefSeq" id="WP_322347577.1">
    <property type="nucleotide sequence ID" value="NZ_CP129968.2"/>
</dbReference>
<name>A0AA49GFG9_9BACT</name>
<accession>A0AA49GFG9</accession>
<sequence length="65" mass="7789">MIYTLILFITLSFQKITPSATVKVGDYYVDKTEATNLHWLEYQYYLKQELDPFEYWKINPDSSNT</sequence>
<dbReference type="AlphaFoldDB" id="A0AA49GFG9"/>
<gene>
    <name evidence="1" type="ORF">QYS47_11705</name>
</gene>
<dbReference type="EMBL" id="CP129968">
    <property type="protein sequence ID" value="WKK82633.2"/>
    <property type="molecule type" value="Genomic_DNA"/>
</dbReference>
<reference evidence="1" key="1">
    <citation type="submission" date="2023-08" db="EMBL/GenBank/DDBJ databases">
        <title>Comparative genomics and taxonomic characterization of three novel marine species of genus Marivirga.</title>
        <authorList>
            <person name="Muhammad N."/>
            <person name="Kim S.-G."/>
        </authorList>
    </citation>
    <scope>NUCLEOTIDE SEQUENCE</scope>
    <source>
        <strain evidence="1">BKB1-2</strain>
    </source>
</reference>
<organism evidence="1">
    <name type="scientific">Marivirga arenosa</name>
    <dbReference type="NCBI Taxonomy" id="3059076"/>
    <lineage>
        <taxon>Bacteria</taxon>
        <taxon>Pseudomonadati</taxon>
        <taxon>Bacteroidota</taxon>
        <taxon>Cytophagia</taxon>
        <taxon>Cytophagales</taxon>
        <taxon>Marivirgaceae</taxon>
        <taxon>Marivirga</taxon>
    </lineage>
</organism>
<evidence type="ECO:0000313" key="1">
    <source>
        <dbReference type="EMBL" id="WKK82633.2"/>
    </source>
</evidence>